<reference evidence="1 2" key="1">
    <citation type="submission" date="2018-08" db="EMBL/GenBank/DDBJ databases">
        <title>Salinimonas sediminis sp. nov., a piezophilic bacterium isolated from a deep-sea sediment sample from the New Britain Trench.</title>
        <authorList>
            <person name="Cao J."/>
        </authorList>
    </citation>
    <scope>NUCLEOTIDE SEQUENCE [LARGE SCALE GENOMIC DNA]</scope>
    <source>
        <strain evidence="1 2">N102</strain>
    </source>
</reference>
<keyword evidence="2" id="KW-1185">Reference proteome</keyword>
<name>A0A346NLX9_9ALTE</name>
<protein>
    <submittedName>
        <fullName evidence="1">Uncharacterized protein</fullName>
    </submittedName>
</protein>
<gene>
    <name evidence="1" type="ORF">D0Y50_09260</name>
</gene>
<dbReference type="KEGG" id="salm:D0Y50_09260"/>
<proteinExistence type="predicted"/>
<dbReference type="Pfam" id="PF11993">
    <property type="entry name" value="VC2046"/>
    <property type="match status" value="1"/>
</dbReference>
<sequence length="169" mass="18337">MTQFTSPTATPQPAQIQPANHEWQGSLGRATGEGALFSLYLAIQMQPGAPAARFETMPAPTFDETAFLTSLNHYRRAPTSAQPASLSTVGVYSQLTQTQDMANLSLWRAMHPDPLAIADNPTRLEPQVVANCSLATQLKLRENHRDAAWQCDETQLDDIITGSASLLSA</sequence>
<evidence type="ECO:0000313" key="1">
    <source>
        <dbReference type="EMBL" id="AXR06536.1"/>
    </source>
</evidence>
<dbReference type="AlphaFoldDB" id="A0A346NLX9"/>
<evidence type="ECO:0000313" key="2">
    <source>
        <dbReference type="Proteomes" id="UP000262073"/>
    </source>
</evidence>
<dbReference type="EMBL" id="CP031769">
    <property type="protein sequence ID" value="AXR06536.1"/>
    <property type="molecule type" value="Genomic_DNA"/>
</dbReference>
<dbReference type="RefSeq" id="WP_117316592.1">
    <property type="nucleotide sequence ID" value="NZ_CP031769.1"/>
</dbReference>
<organism evidence="1 2">
    <name type="scientific">Salinimonas sediminis</name>
    <dbReference type="NCBI Taxonomy" id="2303538"/>
    <lineage>
        <taxon>Bacteria</taxon>
        <taxon>Pseudomonadati</taxon>
        <taxon>Pseudomonadota</taxon>
        <taxon>Gammaproteobacteria</taxon>
        <taxon>Alteromonadales</taxon>
        <taxon>Alteromonadaceae</taxon>
        <taxon>Alteromonas/Salinimonas group</taxon>
        <taxon>Salinimonas</taxon>
    </lineage>
</organism>
<accession>A0A346NLX9</accession>
<dbReference type="InterPro" id="IPR021879">
    <property type="entry name" value="VC2046_fam"/>
</dbReference>
<dbReference type="Proteomes" id="UP000262073">
    <property type="component" value="Chromosome"/>
</dbReference>
<dbReference type="OrthoDB" id="6330693at2"/>